<dbReference type="AlphaFoldDB" id="A0A7Y0E3Q7"/>
<dbReference type="Proteomes" id="UP000539372">
    <property type="component" value="Unassembled WGS sequence"/>
</dbReference>
<dbReference type="RefSeq" id="WP_169626261.1">
    <property type="nucleotide sequence ID" value="NZ_JABBNT010000004.1"/>
</dbReference>
<keyword evidence="4" id="KW-1185">Reference proteome</keyword>
<organism evidence="3 4">
    <name type="scientific">Pacificispira spongiicola</name>
    <dbReference type="NCBI Taxonomy" id="2729598"/>
    <lineage>
        <taxon>Bacteria</taxon>
        <taxon>Pseudomonadati</taxon>
        <taxon>Pseudomonadota</taxon>
        <taxon>Alphaproteobacteria</taxon>
        <taxon>Rhodospirillales</taxon>
        <taxon>Rhodospirillaceae</taxon>
        <taxon>Pacificispira</taxon>
    </lineage>
</organism>
<dbReference type="Pfam" id="PF07796">
    <property type="entry name" value="DUF1638"/>
    <property type="match status" value="1"/>
</dbReference>
<evidence type="ECO:0000313" key="4">
    <source>
        <dbReference type="Proteomes" id="UP000539372"/>
    </source>
</evidence>
<sequence>MADTFPDTGPAPDAAPEFPAAPTGDNADGAGKVLVIACGALAREILDLSRLNGWDNLSVACLPAKLHNTPQQIPDLLRDKIRAKRDGFDRIFVAYADCGTGGLIDRVVEQEGAVRIGGPHCYSFFTGGAAFEALAEEEIGSFYLTDYLARHFETLILDGMGLRKYPQMRDMLFGNYKRLVYLAQTDDADLDRKAEAAAEALGLRYERRWTGYGELADFLQEAAEQQQA</sequence>
<name>A0A7Y0E3Q7_9PROT</name>
<dbReference type="EMBL" id="JABBNT010000004">
    <property type="protein sequence ID" value="NMM45886.1"/>
    <property type="molecule type" value="Genomic_DNA"/>
</dbReference>
<gene>
    <name evidence="3" type="ORF">HH303_15420</name>
</gene>
<evidence type="ECO:0000259" key="2">
    <source>
        <dbReference type="Pfam" id="PF07796"/>
    </source>
</evidence>
<protein>
    <submittedName>
        <fullName evidence="3">DUF1638 domain-containing protein</fullName>
    </submittedName>
</protein>
<dbReference type="InterPro" id="IPR012437">
    <property type="entry name" value="DUF1638"/>
</dbReference>
<comment type="caution">
    <text evidence="3">The sequence shown here is derived from an EMBL/GenBank/DDBJ whole genome shotgun (WGS) entry which is preliminary data.</text>
</comment>
<feature type="domain" description="DUF1638" evidence="2">
    <location>
        <begin position="61"/>
        <end position="218"/>
    </location>
</feature>
<reference evidence="3 4" key="1">
    <citation type="submission" date="2020-04" db="EMBL/GenBank/DDBJ databases">
        <title>Rhodospirillaceae bacterium KN72 isolated from deep sea.</title>
        <authorList>
            <person name="Zhang D.-C."/>
        </authorList>
    </citation>
    <scope>NUCLEOTIDE SEQUENCE [LARGE SCALE GENOMIC DNA]</scope>
    <source>
        <strain evidence="3 4">KN72</strain>
    </source>
</reference>
<evidence type="ECO:0000313" key="3">
    <source>
        <dbReference type="EMBL" id="NMM45886.1"/>
    </source>
</evidence>
<evidence type="ECO:0000256" key="1">
    <source>
        <dbReference type="SAM" id="MobiDB-lite"/>
    </source>
</evidence>
<accession>A0A7Y0E3Q7</accession>
<proteinExistence type="predicted"/>
<feature type="compositionally biased region" description="Low complexity" evidence="1">
    <location>
        <begin position="10"/>
        <end position="22"/>
    </location>
</feature>
<feature type="region of interest" description="Disordered" evidence="1">
    <location>
        <begin position="1"/>
        <end position="24"/>
    </location>
</feature>